<dbReference type="Proteomes" id="UP001138961">
    <property type="component" value="Unassembled WGS sequence"/>
</dbReference>
<dbReference type="InterPro" id="IPR006837">
    <property type="entry name" value="Divergent_DAC"/>
</dbReference>
<dbReference type="InterPro" id="IPR011330">
    <property type="entry name" value="Glyco_hydro/deAcase_b/a-brl"/>
</dbReference>
<protein>
    <submittedName>
        <fullName evidence="2">Divergent polysaccharide deacetylase family protein</fullName>
    </submittedName>
</protein>
<proteinExistence type="predicted"/>
<dbReference type="EMBL" id="JAJATZ010000001">
    <property type="protein sequence ID" value="MCB5198244.1"/>
    <property type="molecule type" value="Genomic_DNA"/>
</dbReference>
<dbReference type="Gene3D" id="3.20.20.370">
    <property type="entry name" value="Glycoside hydrolase/deacetylase"/>
    <property type="match status" value="1"/>
</dbReference>
<gene>
    <name evidence="2" type="ORF">LGQ03_03230</name>
</gene>
<reference evidence="2" key="1">
    <citation type="submission" date="2021-10" db="EMBL/GenBank/DDBJ databases">
        <title>Loktanella gaetbuli sp. nov., isolated from a tidal flat.</title>
        <authorList>
            <person name="Park S."/>
            <person name="Yoon J.-H."/>
        </authorList>
    </citation>
    <scope>NUCLEOTIDE SEQUENCE</scope>
    <source>
        <strain evidence="2">TSTF-M6</strain>
    </source>
</reference>
<feature type="region of interest" description="Disordered" evidence="1">
    <location>
        <begin position="30"/>
        <end position="102"/>
    </location>
</feature>
<dbReference type="Pfam" id="PF04748">
    <property type="entry name" value="Polysacc_deac_2"/>
    <property type="match status" value="1"/>
</dbReference>
<keyword evidence="3" id="KW-1185">Reference proteome</keyword>
<evidence type="ECO:0000313" key="3">
    <source>
        <dbReference type="Proteomes" id="UP001138961"/>
    </source>
</evidence>
<dbReference type="SUPFAM" id="SSF88713">
    <property type="entry name" value="Glycoside hydrolase/deacetylase"/>
    <property type="match status" value="1"/>
</dbReference>
<feature type="compositionally biased region" description="Low complexity" evidence="1">
    <location>
        <begin position="255"/>
        <end position="266"/>
    </location>
</feature>
<evidence type="ECO:0000256" key="1">
    <source>
        <dbReference type="SAM" id="MobiDB-lite"/>
    </source>
</evidence>
<organism evidence="2 3">
    <name type="scientific">Loktanella gaetbuli</name>
    <dbReference type="NCBI Taxonomy" id="2881335"/>
    <lineage>
        <taxon>Bacteria</taxon>
        <taxon>Pseudomonadati</taxon>
        <taxon>Pseudomonadota</taxon>
        <taxon>Alphaproteobacteria</taxon>
        <taxon>Rhodobacterales</taxon>
        <taxon>Roseobacteraceae</taxon>
        <taxon>Loktanella</taxon>
    </lineage>
</organism>
<feature type="compositionally biased region" description="Polar residues" evidence="1">
    <location>
        <begin position="190"/>
        <end position="200"/>
    </location>
</feature>
<feature type="compositionally biased region" description="Polar residues" evidence="1">
    <location>
        <begin position="72"/>
        <end position="92"/>
    </location>
</feature>
<feature type="region of interest" description="Disordered" evidence="1">
    <location>
        <begin position="118"/>
        <end position="269"/>
    </location>
</feature>
<comment type="caution">
    <text evidence="2">The sequence shown here is derived from an EMBL/GenBank/DDBJ whole genome shotgun (WGS) entry which is preliminary data.</text>
</comment>
<feature type="compositionally biased region" description="Low complexity" evidence="1">
    <location>
        <begin position="159"/>
        <end position="183"/>
    </location>
</feature>
<dbReference type="RefSeq" id="WP_226747206.1">
    <property type="nucleotide sequence ID" value="NZ_JAJATZ010000001.1"/>
</dbReference>
<accession>A0ABS8BR82</accession>
<sequence length="542" mass="54727">MAFVKGAAWGVVVGGMAVATGSLLAPQPVGNTPPVLPQTEAPQANATPEPLPDVALIEAPEASQPADMTEPALSSPTVEAQTPTPETQSAQTPDPAVIEPELVSPEPDTTVSIATAPEEPVLPNPQSLSPQVPASEADVALSTTPPPPVVVDVPEPDETMPSTSDDAADAPVVVMVEPAPTAEDIPPQDTPETATGTQDETVTDVAEPEAPAPDAPDDEQVIASAPVVIDTPAPQDPDSAGDAGSPLAVSDITTPDAAMPDPAPADGTVDSAAEAAPTVVTIIDGPTGTTTDPATGITIRRPAGDTPVAPAAAEAEPLPALVEFAAFFDNPDALPQMSVILIDDGALPNGPRALQEVPFPVTIVLDPSRPGVSELMDAYRAGGFEVAARASLPQGGTAADVAVALEATFDALPQSVALVQTDGAALGRSDPATEQVVATLAADGRGLVQADSGLNGAATVADAQDVPNGVIFRDLTDVDQDARVIRRFMDQAAFHAGQQDGVILLARLTPETLSAMILWGTANRARQVAMAPLSATLLAGGD</sequence>
<evidence type="ECO:0000313" key="2">
    <source>
        <dbReference type="EMBL" id="MCB5198244.1"/>
    </source>
</evidence>
<name>A0ABS8BR82_9RHOB</name>